<evidence type="ECO:0000256" key="2">
    <source>
        <dbReference type="SAM" id="SignalP"/>
    </source>
</evidence>
<keyword evidence="1" id="KW-0812">Transmembrane</keyword>
<evidence type="ECO:0000256" key="1">
    <source>
        <dbReference type="SAM" id="Phobius"/>
    </source>
</evidence>
<evidence type="ECO:0008006" key="5">
    <source>
        <dbReference type="Google" id="ProtNLM"/>
    </source>
</evidence>
<organism evidence="3 4">
    <name type="scientific">Gemmata massiliana</name>
    <dbReference type="NCBI Taxonomy" id="1210884"/>
    <lineage>
        <taxon>Bacteria</taxon>
        <taxon>Pseudomonadati</taxon>
        <taxon>Planctomycetota</taxon>
        <taxon>Planctomycetia</taxon>
        <taxon>Gemmatales</taxon>
        <taxon>Gemmataceae</taxon>
        <taxon>Gemmata</taxon>
    </lineage>
</organism>
<accession>A0A6P2DJY5</accession>
<dbReference type="AlphaFoldDB" id="A0A6P2DJY5"/>
<feature type="signal peptide" evidence="2">
    <location>
        <begin position="1"/>
        <end position="26"/>
    </location>
</feature>
<gene>
    <name evidence="3" type="ORF">SOIL9_71270</name>
</gene>
<keyword evidence="4" id="KW-1185">Reference proteome</keyword>
<name>A0A6P2DJY5_9BACT</name>
<dbReference type="KEGG" id="gms:SOIL9_71270"/>
<sequence>MRPKLSLLFVLLIMVGIFAGVSPADAVGAEADTKPEAKKDEAGEIGSRALWAKIIEQLVALLKGLAWPAAAVLIAWWYRKEIRSLLRRLKKLKAGGLEAEITDNLAKAKAAADDAGLPPPPDAPPTSPPIVVSEEEGEAAIARSAEKAKALGQISGPAAILEMWTEVEFAVNAMYRNVRGRNPRTLNDLQHFLRQLEHDSKVSPEIVAVFNELRKIRTRAVHMPEERNKLGKERVEEYIVLCARLIRQLLQVAKTLPPEPKPS</sequence>
<proteinExistence type="predicted"/>
<dbReference type="RefSeq" id="WP_162673081.1">
    <property type="nucleotide sequence ID" value="NZ_LR593886.1"/>
</dbReference>
<reference evidence="3 4" key="1">
    <citation type="submission" date="2019-05" db="EMBL/GenBank/DDBJ databases">
        <authorList>
            <consortium name="Science for Life Laboratories"/>
        </authorList>
    </citation>
    <scope>NUCLEOTIDE SEQUENCE [LARGE SCALE GENOMIC DNA]</scope>
    <source>
        <strain evidence="3">Soil9</strain>
    </source>
</reference>
<keyword evidence="1" id="KW-1133">Transmembrane helix</keyword>
<keyword evidence="1" id="KW-0472">Membrane</keyword>
<dbReference type="EMBL" id="LR593886">
    <property type="protein sequence ID" value="VTS03605.1"/>
    <property type="molecule type" value="Genomic_DNA"/>
</dbReference>
<evidence type="ECO:0000313" key="4">
    <source>
        <dbReference type="Proteomes" id="UP000464178"/>
    </source>
</evidence>
<feature type="transmembrane region" description="Helical" evidence="1">
    <location>
        <begin position="58"/>
        <end position="78"/>
    </location>
</feature>
<keyword evidence="2" id="KW-0732">Signal</keyword>
<feature type="chain" id="PRO_5026759015" description="DUF4145 domain-containing protein" evidence="2">
    <location>
        <begin position="27"/>
        <end position="263"/>
    </location>
</feature>
<protein>
    <recommendedName>
        <fullName evidence="5">DUF4145 domain-containing protein</fullName>
    </recommendedName>
</protein>
<evidence type="ECO:0000313" key="3">
    <source>
        <dbReference type="EMBL" id="VTS03605.1"/>
    </source>
</evidence>
<dbReference type="Proteomes" id="UP000464178">
    <property type="component" value="Chromosome"/>
</dbReference>